<dbReference type="InterPro" id="IPR019410">
    <property type="entry name" value="Methyltransf_16"/>
</dbReference>
<comment type="caution">
    <text evidence="1">The sequence shown here is derived from an EMBL/GenBank/DDBJ whole genome shotgun (WGS) entry which is preliminary data.</text>
</comment>
<proteinExistence type="predicted"/>
<evidence type="ECO:0000313" key="2">
    <source>
        <dbReference type="Proteomes" id="UP001515480"/>
    </source>
</evidence>
<dbReference type="Proteomes" id="UP001515480">
    <property type="component" value="Unassembled WGS sequence"/>
</dbReference>
<keyword evidence="2" id="KW-1185">Reference proteome</keyword>
<dbReference type="Pfam" id="PF10294">
    <property type="entry name" value="Methyltransf_16"/>
    <property type="match status" value="1"/>
</dbReference>
<dbReference type="PANTHER" id="PTHR14614">
    <property type="entry name" value="HEPATOCELLULAR CARCINOMA-ASSOCIATED ANTIGEN"/>
    <property type="match status" value="1"/>
</dbReference>
<reference evidence="1 2" key="1">
    <citation type="journal article" date="2024" name="Science">
        <title>Giant polyketide synthase enzymes in the biosynthesis of giant marine polyether toxins.</title>
        <authorList>
            <person name="Fallon T.R."/>
            <person name="Shende V.V."/>
            <person name="Wierzbicki I.H."/>
            <person name="Pendleton A.L."/>
            <person name="Watervoot N.F."/>
            <person name="Auber R.P."/>
            <person name="Gonzalez D.J."/>
            <person name="Wisecaver J.H."/>
            <person name="Moore B.S."/>
        </authorList>
    </citation>
    <scope>NUCLEOTIDE SEQUENCE [LARGE SCALE GENOMIC DNA]</scope>
    <source>
        <strain evidence="1 2">12B1</strain>
    </source>
</reference>
<protein>
    <recommendedName>
        <fullName evidence="3">Calmodulin-lysine N-methyltransferase</fullName>
    </recommendedName>
</protein>
<name>A0AB34IDC7_PRYPA</name>
<accession>A0AB34IDC7</accession>
<dbReference type="SUPFAM" id="SSF53335">
    <property type="entry name" value="S-adenosyl-L-methionine-dependent methyltransferases"/>
    <property type="match status" value="2"/>
</dbReference>
<dbReference type="AlphaFoldDB" id="A0AB34IDC7"/>
<dbReference type="InterPro" id="IPR029063">
    <property type="entry name" value="SAM-dependent_MTases_sf"/>
</dbReference>
<gene>
    <name evidence="1" type="ORF">AB1Y20_014220</name>
</gene>
<sequence length="261" mass="27617">MLQVALHLHGTTITVQRRDPENDDGQDPNFFDQDYSVAASTGGLLWEGSWAAIELLRHTESFLSRSLRGKRVVELGAGVGLLGLCAAAGGAHVLLTDVPAVVSDMLLPNIAANASAPAEAAAAWPGARSVGSGSALAQPLDWQRALAEQCALVDPRGADVILAAECVWLNELVDPFVSTVVGLMQLHTVCILAFRERAVETSQVFASARSVLDRFRAFGFTVLAHGDFPVNVEDAPESVGLLTGIWEISRPQLENGGPVTS</sequence>
<evidence type="ECO:0008006" key="3">
    <source>
        <dbReference type="Google" id="ProtNLM"/>
    </source>
</evidence>
<evidence type="ECO:0000313" key="1">
    <source>
        <dbReference type="EMBL" id="KAL1496616.1"/>
    </source>
</evidence>
<organism evidence="1 2">
    <name type="scientific">Prymnesium parvum</name>
    <name type="common">Toxic golden alga</name>
    <dbReference type="NCBI Taxonomy" id="97485"/>
    <lineage>
        <taxon>Eukaryota</taxon>
        <taxon>Haptista</taxon>
        <taxon>Haptophyta</taxon>
        <taxon>Prymnesiophyceae</taxon>
        <taxon>Prymnesiales</taxon>
        <taxon>Prymnesiaceae</taxon>
        <taxon>Prymnesium</taxon>
    </lineage>
</organism>
<dbReference type="Gene3D" id="3.40.50.150">
    <property type="entry name" value="Vaccinia Virus protein VP39"/>
    <property type="match status" value="1"/>
</dbReference>
<dbReference type="PANTHER" id="PTHR14614:SF157">
    <property type="entry name" value="METHYLTRANSFERASE TYPE 12 DOMAIN-CONTAINING PROTEIN"/>
    <property type="match status" value="1"/>
</dbReference>
<dbReference type="EMBL" id="JBGBPQ010000028">
    <property type="protein sequence ID" value="KAL1496616.1"/>
    <property type="molecule type" value="Genomic_DNA"/>
</dbReference>